<protein>
    <submittedName>
        <fullName evidence="1">Flavoprotein</fullName>
    </submittedName>
</protein>
<proteinExistence type="predicted"/>
<organism evidence="1 2">
    <name type="scientific">Neobacillus rhizophilus</name>
    <dbReference type="NCBI Taxonomy" id="2833579"/>
    <lineage>
        <taxon>Bacteria</taxon>
        <taxon>Bacillati</taxon>
        <taxon>Bacillota</taxon>
        <taxon>Bacilli</taxon>
        <taxon>Bacillales</taxon>
        <taxon>Bacillaceae</taxon>
        <taxon>Neobacillus</taxon>
    </lineage>
</organism>
<dbReference type="RefSeq" id="WP_213118730.1">
    <property type="nucleotide sequence ID" value="NZ_JAGYPF010000003.1"/>
</dbReference>
<evidence type="ECO:0000313" key="2">
    <source>
        <dbReference type="Proteomes" id="UP000679749"/>
    </source>
</evidence>
<dbReference type="AlphaFoldDB" id="A0A942U3X9"/>
<sequence>MDNQFRKFLDTFLDAWRSCSLTEISDLISNNYKGREITGGEIVDFEFDESILGWEQGFKFVKENNAQWELNEISIIPLRADEMLVIISATILMQGEGLNTANLFFQTFKKDSSKDWKLIRSYIEAGIPIENIKRMQFN</sequence>
<keyword evidence="2" id="KW-1185">Reference proteome</keyword>
<reference evidence="1" key="1">
    <citation type="submission" date="2021-05" db="EMBL/GenBank/DDBJ databases">
        <title>Novel Bacillus species.</title>
        <authorList>
            <person name="Liu G."/>
        </authorList>
    </citation>
    <scope>NUCLEOTIDE SEQUENCE</scope>
    <source>
        <strain evidence="1">FJAT-49825</strain>
    </source>
</reference>
<evidence type="ECO:0000313" key="1">
    <source>
        <dbReference type="EMBL" id="MBS4214251.1"/>
    </source>
</evidence>
<dbReference type="Proteomes" id="UP000679749">
    <property type="component" value="Unassembled WGS sequence"/>
</dbReference>
<dbReference type="EMBL" id="JAGYPF010000003">
    <property type="protein sequence ID" value="MBS4214251.1"/>
    <property type="molecule type" value="Genomic_DNA"/>
</dbReference>
<name>A0A942U3X9_9BACI</name>
<gene>
    <name evidence="1" type="ORF">KHA99_17520</name>
</gene>
<comment type="caution">
    <text evidence="1">The sequence shown here is derived from an EMBL/GenBank/DDBJ whole genome shotgun (WGS) entry which is preliminary data.</text>
</comment>
<accession>A0A942U3X9</accession>